<dbReference type="Proteomes" id="UP000254808">
    <property type="component" value="Chromosome"/>
</dbReference>
<sequence>MRVECPFEVIVKKESLPGCSMFADRAGFYGYGDSFLSAVF</sequence>
<keyword evidence="2" id="KW-1185">Reference proteome</keyword>
<reference evidence="1 2" key="1">
    <citation type="submission" date="2018-03" db="EMBL/GenBank/DDBJ databases">
        <title>Phenotypic and genomic properties of Cyclonatronum proteinivorum gen. nov., sp. nov., a haloalkaliphilic bacteroidete from soda lakes possessing Na+-translocating rhodopsin.</title>
        <authorList>
            <person name="Toshchakov S.V."/>
            <person name="Korzhenkov A."/>
            <person name="Samarov N.I."/>
            <person name="Kublanov I.V."/>
            <person name="Muntyan M.S."/>
            <person name="Sorokin D.Y."/>
        </authorList>
    </citation>
    <scope>NUCLEOTIDE SEQUENCE [LARGE SCALE GENOMIC DNA]</scope>
    <source>
        <strain evidence="1 2">Omega</strain>
    </source>
</reference>
<dbReference type="KEGG" id="cprv:CYPRO_1193"/>
<protein>
    <submittedName>
        <fullName evidence="1">Uncharacterized protein</fullName>
    </submittedName>
</protein>
<evidence type="ECO:0000313" key="1">
    <source>
        <dbReference type="EMBL" id="AXJ00457.1"/>
    </source>
</evidence>
<proteinExistence type="predicted"/>
<accession>A0A345UJ05</accession>
<dbReference type="AlphaFoldDB" id="A0A345UJ05"/>
<organism evidence="1 2">
    <name type="scientific">Cyclonatronum proteinivorum</name>
    <dbReference type="NCBI Taxonomy" id="1457365"/>
    <lineage>
        <taxon>Bacteria</taxon>
        <taxon>Pseudomonadati</taxon>
        <taxon>Balneolota</taxon>
        <taxon>Balneolia</taxon>
        <taxon>Balneolales</taxon>
        <taxon>Cyclonatronaceae</taxon>
        <taxon>Cyclonatronum</taxon>
    </lineage>
</organism>
<dbReference type="EMBL" id="CP027806">
    <property type="protein sequence ID" value="AXJ00457.1"/>
    <property type="molecule type" value="Genomic_DNA"/>
</dbReference>
<name>A0A345UJ05_9BACT</name>
<gene>
    <name evidence="1" type="ORF">CYPRO_1193</name>
</gene>
<evidence type="ECO:0000313" key="2">
    <source>
        <dbReference type="Proteomes" id="UP000254808"/>
    </source>
</evidence>